<feature type="domain" description="EamA" evidence="2">
    <location>
        <begin position="8"/>
        <end position="137"/>
    </location>
</feature>
<reference evidence="4" key="1">
    <citation type="journal article" date="2019" name="Int. J. Syst. Evol. Microbiol.">
        <title>The Global Catalogue of Microorganisms (GCM) 10K type strain sequencing project: providing services to taxonomists for standard genome sequencing and annotation.</title>
        <authorList>
            <consortium name="The Broad Institute Genomics Platform"/>
            <consortium name="The Broad Institute Genome Sequencing Center for Infectious Disease"/>
            <person name="Wu L."/>
            <person name="Ma J."/>
        </authorList>
    </citation>
    <scope>NUCLEOTIDE SEQUENCE [LARGE SCALE GENOMIC DNA]</scope>
    <source>
        <strain evidence="4">JCM 17551</strain>
    </source>
</reference>
<keyword evidence="4" id="KW-1185">Reference proteome</keyword>
<feature type="transmembrane region" description="Helical" evidence="1">
    <location>
        <begin position="181"/>
        <end position="199"/>
    </location>
</feature>
<keyword evidence="1" id="KW-0472">Membrane</keyword>
<feature type="transmembrane region" description="Helical" evidence="1">
    <location>
        <begin position="68"/>
        <end position="87"/>
    </location>
</feature>
<evidence type="ECO:0000259" key="2">
    <source>
        <dbReference type="Pfam" id="PF00892"/>
    </source>
</evidence>
<gene>
    <name evidence="3" type="ORF">GCM10022277_10860</name>
</gene>
<dbReference type="PANTHER" id="PTHR22911">
    <property type="entry name" value="ACYL-MALONYL CONDENSING ENZYME-RELATED"/>
    <property type="match status" value="1"/>
</dbReference>
<dbReference type="EMBL" id="BAABBN010000004">
    <property type="protein sequence ID" value="GAA3917657.1"/>
    <property type="molecule type" value="Genomic_DNA"/>
</dbReference>
<feature type="transmembrane region" description="Helical" evidence="1">
    <location>
        <begin position="9"/>
        <end position="28"/>
    </location>
</feature>
<proteinExistence type="predicted"/>
<dbReference type="RefSeq" id="WP_344796270.1">
    <property type="nucleotide sequence ID" value="NZ_BAABBN010000004.1"/>
</dbReference>
<feature type="transmembrane region" description="Helical" evidence="1">
    <location>
        <begin position="121"/>
        <end position="139"/>
    </location>
</feature>
<evidence type="ECO:0000256" key="1">
    <source>
        <dbReference type="SAM" id="Phobius"/>
    </source>
</evidence>
<evidence type="ECO:0000313" key="3">
    <source>
        <dbReference type="EMBL" id="GAA3917657.1"/>
    </source>
</evidence>
<feature type="transmembrane region" description="Helical" evidence="1">
    <location>
        <begin position="267"/>
        <end position="284"/>
    </location>
</feature>
<feature type="transmembrane region" description="Helical" evidence="1">
    <location>
        <begin position="34"/>
        <end position="56"/>
    </location>
</feature>
<organism evidence="3 4">
    <name type="scientific">Litoribacillus peritrichatus</name>
    <dbReference type="NCBI Taxonomy" id="718191"/>
    <lineage>
        <taxon>Bacteria</taxon>
        <taxon>Pseudomonadati</taxon>
        <taxon>Pseudomonadota</taxon>
        <taxon>Gammaproteobacteria</taxon>
        <taxon>Oceanospirillales</taxon>
        <taxon>Oceanospirillaceae</taxon>
        <taxon>Litoribacillus</taxon>
    </lineage>
</organism>
<feature type="domain" description="EamA" evidence="2">
    <location>
        <begin position="150"/>
        <end position="284"/>
    </location>
</feature>
<accession>A0ABP7MCJ2</accession>
<dbReference type="InterPro" id="IPR037185">
    <property type="entry name" value="EmrE-like"/>
</dbReference>
<feature type="transmembrane region" description="Helical" evidence="1">
    <location>
        <begin position="93"/>
        <end position="114"/>
    </location>
</feature>
<dbReference type="Pfam" id="PF00892">
    <property type="entry name" value="EamA"/>
    <property type="match status" value="2"/>
</dbReference>
<dbReference type="Gene3D" id="1.10.3730.20">
    <property type="match status" value="1"/>
</dbReference>
<evidence type="ECO:0000313" key="4">
    <source>
        <dbReference type="Proteomes" id="UP001501565"/>
    </source>
</evidence>
<comment type="caution">
    <text evidence="3">The sequence shown here is derived from an EMBL/GenBank/DDBJ whole genome shotgun (WGS) entry which is preliminary data.</text>
</comment>
<dbReference type="Proteomes" id="UP001501565">
    <property type="component" value="Unassembled WGS sequence"/>
</dbReference>
<keyword evidence="1" id="KW-0812">Transmembrane</keyword>
<dbReference type="SUPFAM" id="SSF103481">
    <property type="entry name" value="Multidrug resistance efflux transporter EmrE"/>
    <property type="match status" value="2"/>
</dbReference>
<feature type="transmembrane region" description="Helical" evidence="1">
    <location>
        <begin position="151"/>
        <end position="169"/>
    </location>
</feature>
<protein>
    <submittedName>
        <fullName evidence="3">DMT family transporter</fullName>
    </submittedName>
</protein>
<name>A0ABP7MCJ2_9GAMM</name>
<feature type="transmembrane region" description="Helical" evidence="1">
    <location>
        <begin position="211"/>
        <end position="231"/>
    </location>
</feature>
<keyword evidence="1" id="KW-1133">Transmembrane helix</keyword>
<dbReference type="InterPro" id="IPR000620">
    <property type="entry name" value="EamA_dom"/>
</dbReference>
<feature type="transmembrane region" description="Helical" evidence="1">
    <location>
        <begin position="243"/>
        <end position="261"/>
    </location>
</feature>
<sequence>MNNAHSQGYLCAIGAVLIWSGFILVSRVGGISPLLPYDVIAIRYVTCAALLLPFWLIWKPFNLFQAKFIITSLIGGLGYAIFTFKAFEITPASHAAVLLPGLLPVSIAVLAMLLNKERHLLSKWVGIAVITFGISALFWQELSQTGSLSKGHLYLTGGAICWAIFSVLINRWNISPWEATVSLAVITCVIYLPLYLLWLPKNILNSGFEEILLQAFYQGFMATIVQMLLYVRAVQLIGAAQMGSMMAIVPVLAGFTAIPLFNEEASITLGVALLFVSIGVWLANTQWIRHQKPATSSQSLSTKAGT</sequence>